<dbReference type="PANTHER" id="PTHR42949">
    <property type="entry name" value="ANAEROBIC GLYCEROL-3-PHOSPHATE DEHYDROGENASE SUBUNIT B"/>
    <property type="match status" value="1"/>
</dbReference>
<dbReference type="EMBL" id="SMAL01000002">
    <property type="protein sequence ID" value="TCT16100.1"/>
    <property type="molecule type" value="Genomic_DNA"/>
</dbReference>
<dbReference type="InterPro" id="IPR007419">
    <property type="entry name" value="BFD-like_2Fe2S-bd_dom"/>
</dbReference>
<evidence type="ECO:0000259" key="2">
    <source>
        <dbReference type="Pfam" id="PF04324"/>
    </source>
</evidence>
<organism evidence="3 4">
    <name type="scientific">Natranaerovirga pectinivora</name>
    <dbReference type="NCBI Taxonomy" id="682400"/>
    <lineage>
        <taxon>Bacteria</taxon>
        <taxon>Bacillati</taxon>
        <taxon>Bacillota</taxon>
        <taxon>Clostridia</taxon>
        <taxon>Lachnospirales</taxon>
        <taxon>Natranaerovirgaceae</taxon>
        <taxon>Natranaerovirga</taxon>
    </lineage>
</organism>
<protein>
    <submittedName>
        <fullName evidence="3">BFD-like [2Fe-2S] binding protein</fullName>
    </submittedName>
</protein>
<dbReference type="InterPro" id="IPR041854">
    <property type="entry name" value="BFD-like_2Fe2S-bd_dom_sf"/>
</dbReference>
<reference evidence="3 4" key="1">
    <citation type="submission" date="2019-03" db="EMBL/GenBank/DDBJ databases">
        <title>Genomic Encyclopedia of Type Strains, Phase IV (KMG-IV): sequencing the most valuable type-strain genomes for metagenomic binning, comparative biology and taxonomic classification.</title>
        <authorList>
            <person name="Goeker M."/>
        </authorList>
    </citation>
    <scope>NUCLEOTIDE SEQUENCE [LARGE SCALE GENOMIC DNA]</scope>
    <source>
        <strain evidence="3 4">DSM 24629</strain>
    </source>
</reference>
<dbReference type="OrthoDB" id="9801699at2"/>
<sequence length="90" mass="10172">MCNEIICRCEEITKEEIEKVIEDGAQTANEIKRFTRAGMGLCQGRTCRGLVERLIKEKTGIEPQNIVPSGYRQPVRPIKIGQLGLKNEQN</sequence>
<name>A0A4R3MNK7_9FIRM</name>
<evidence type="ECO:0000313" key="4">
    <source>
        <dbReference type="Proteomes" id="UP000294902"/>
    </source>
</evidence>
<dbReference type="Gene3D" id="1.10.10.1100">
    <property type="entry name" value="BFD-like [2Fe-2S]-binding domain"/>
    <property type="match status" value="1"/>
</dbReference>
<dbReference type="InterPro" id="IPR051691">
    <property type="entry name" value="Metab_Enz_Cyan_OpOx_G3PDH"/>
</dbReference>
<dbReference type="Proteomes" id="UP000294902">
    <property type="component" value="Unassembled WGS sequence"/>
</dbReference>
<evidence type="ECO:0000256" key="1">
    <source>
        <dbReference type="ARBA" id="ARBA00023002"/>
    </source>
</evidence>
<keyword evidence="1" id="KW-0560">Oxidoreductase</keyword>
<feature type="domain" description="BFD-like [2Fe-2S]-binding" evidence="2">
    <location>
        <begin position="5"/>
        <end position="57"/>
    </location>
</feature>
<keyword evidence="4" id="KW-1185">Reference proteome</keyword>
<dbReference type="GO" id="GO:0016491">
    <property type="term" value="F:oxidoreductase activity"/>
    <property type="evidence" value="ECO:0007669"/>
    <property type="project" value="UniProtKB-KW"/>
</dbReference>
<proteinExistence type="predicted"/>
<evidence type="ECO:0000313" key="3">
    <source>
        <dbReference type="EMBL" id="TCT16100.1"/>
    </source>
</evidence>
<accession>A0A4R3MNK7</accession>
<dbReference type="AlphaFoldDB" id="A0A4R3MNK7"/>
<dbReference type="Pfam" id="PF04324">
    <property type="entry name" value="Fer2_BFD"/>
    <property type="match status" value="1"/>
</dbReference>
<dbReference type="RefSeq" id="WP_132250224.1">
    <property type="nucleotide sequence ID" value="NZ_SMAL01000002.1"/>
</dbReference>
<gene>
    <name evidence="3" type="ORF">EDC18_102116</name>
</gene>
<dbReference type="PANTHER" id="PTHR42949:SF3">
    <property type="entry name" value="ANAEROBIC GLYCEROL-3-PHOSPHATE DEHYDROGENASE SUBUNIT B"/>
    <property type="match status" value="1"/>
</dbReference>
<comment type="caution">
    <text evidence="3">The sequence shown here is derived from an EMBL/GenBank/DDBJ whole genome shotgun (WGS) entry which is preliminary data.</text>
</comment>